<dbReference type="PANTHER" id="PTHR23193">
    <property type="entry name" value="NUCLEAR PORE COMPLEX PROTEIN NUP"/>
    <property type="match status" value="1"/>
</dbReference>
<dbReference type="Gene3D" id="4.10.1060.10">
    <property type="entry name" value="Zinc finger, RanBP2-type"/>
    <property type="match status" value="4"/>
</dbReference>
<evidence type="ECO:0000256" key="9">
    <source>
        <dbReference type="ARBA" id="ARBA00022833"/>
    </source>
</evidence>
<feature type="compositionally biased region" description="Low complexity" evidence="21">
    <location>
        <begin position="774"/>
        <end position="790"/>
    </location>
</feature>
<dbReference type="GO" id="GO:0006405">
    <property type="term" value="P:RNA export from nucleus"/>
    <property type="evidence" value="ECO:0007669"/>
    <property type="project" value="TreeGrafter"/>
</dbReference>
<keyword evidence="12" id="KW-0238">DNA-binding</keyword>
<comment type="similarity">
    <text evidence="16">Belongs to the NUP153 family.</text>
</comment>
<evidence type="ECO:0000313" key="23">
    <source>
        <dbReference type="EMBL" id="KAF6345232.1"/>
    </source>
</evidence>
<dbReference type="GO" id="GO:0003677">
    <property type="term" value="F:DNA binding"/>
    <property type="evidence" value="ECO:0007669"/>
    <property type="project" value="UniProtKB-KW"/>
</dbReference>
<feature type="region of interest" description="Disordered" evidence="21">
    <location>
        <begin position="170"/>
        <end position="201"/>
    </location>
</feature>
<comment type="caution">
    <text evidence="23">The sequence shown here is derived from an EMBL/GenBank/DDBJ whole genome shotgun (WGS) entry which is preliminary data.</text>
</comment>
<feature type="region of interest" description="Disordered" evidence="21">
    <location>
        <begin position="388"/>
        <end position="419"/>
    </location>
</feature>
<evidence type="ECO:0000256" key="19">
    <source>
        <dbReference type="ARBA" id="ARBA00079437"/>
    </source>
</evidence>
<dbReference type="InterPro" id="IPR018892">
    <property type="entry name" value="Retro-transposon_transp_CS"/>
</dbReference>
<feature type="compositionally biased region" description="Gly residues" evidence="21">
    <location>
        <begin position="1"/>
        <end position="15"/>
    </location>
</feature>
<keyword evidence="9" id="KW-0862">Zinc</keyword>
<dbReference type="Pfam" id="PF10599">
    <property type="entry name" value="Nup_retrotrp_bd"/>
    <property type="match status" value="1"/>
</dbReference>
<evidence type="ECO:0000256" key="3">
    <source>
        <dbReference type="ARBA" id="ARBA00004567"/>
    </source>
</evidence>
<gene>
    <name evidence="23" type="ORF">mRhiFer1_012180</name>
</gene>
<feature type="region of interest" description="Disordered" evidence="21">
    <location>
        <begin position="1032"/>
        <end position="1089"/>
    </location>
</feature>
<feature type="region of interest" description="Disordered" evidence="21">
    <location>
        <begin position="1376"/>
        <end position="1402"/>
    </location>
</feature>
<keyword evidence="10" id="KW-0653">Protein transport</keyword>
<dbReference type="PANTHER" id="PTHR23193:SF23">
    <property type="entry name" value="NUCLEAR PORE COMPLEX PROTEIN NUP153"/>
    <property type="match status" value="1"/>
</dbReference>
<evidence type="ECO:0000256" key="1">
    <source>
        <dbReference type="ARBA" id="ARBA00001947"/>
    </source>
</evidence>
<dbReference type="Proteomes" id="UP000585614">
    <property type="component" value="Unassembled WGS sequence"/>
</dbReference>
<reference evidence="23 24" key="1">
    <citation type="journal article" date="2020" name="Nature">
        <title>Six reference-quality genomes reveal evolution of bat adaptations.</title>
        <authorList>
            <person name="Jebb D."/>
            <person name="Huang Z."/>
            <person name="Pippel M."/>
            <person name="Hughes G.M."/>
            <person name="Lavrichenko K."/>
            <person name="Devanna P."/>
            <person name="Winkler S."/>
            <person name="Jermiin L.S."/>
            <person name="Skirmuntt E.C."/>
            <person name="Katzourakis A."/>
            <person name="Burkitt-Gray L."/>
            <person name="Ray D.A."/>
            <person name="Sullivan K.A.M."/>
            <person name="Roscito J.G."/>
            <person name="Kirilenko B.M."/>
            <person name="Davalos L.M."/>
            <person name="Corthals A.P."/>
            <person name="Power M.L."/>
            <person name="Jones G."/>
            <person name="Ransome R.D."/>
            <person name="Dechmann D.K.N."/>
            <person name="Locatelli A.G."/>
            <person name="Puechmaille S.J."/>
            <person name="Fedrigo O."/>
            <person name="Jarvis E.D."/>
            <person name="Hiller M."/>
            <person name="Vernes S.C."/>
            <person name="Myers E.W."/>
            <person name="Teeling E.C."/>
        </authorList>
    </citation>
    <scope>NUCLEOTIDE SEQUENCE [LARGE SCALE GENOMIC DNA]</scope>
    <source>
        <strain evidence="23">MRhiFer1</strain>
        <tissue evidence="23">Lung</tissue>
    </source>
</reference>
<evidence type="ECO:0000256" key="13">
    <source>
        <dbReference type="ARBA" id="ARBA00023132"/>
    </source>
</evidence>
<evidence type="ECO:0000256" key="11">
    <source>
        <dbReference type="ARBA" id="ARBA00023010"/>
    </source>
</evidence>
<keyword evidence="14" id="KW-0472">Membrane</keyword>
<dbReference type="GO" id="GO:0006606">
    <property type="term" value="P:protein import into nucleus"/>
    <property type="evidence" value="ECO:0007669"/>
    <property type="project" value="TreeGrafter"/>
</dbReference>
<keyword evidence="5" id="KW-0479">Metal-binding</keyword>
<dbReference type="SMART" id="SM00547">
    <property type="entry name" value="ZnF_RBZ"/>
    <property type="match status" value="4"/>
</dbReference>
<evidence type="ECO:0000256" key="4">
    <source>
        <dbReference type="ARBA" id="ARBA00022448"/>
    </source>
</evidence>
<evidence type="ECO:0000256" key="2">
    <source>
        <dbReference type="ARBA" id="ARBA00004126"/>
    </source>
</evidence>
<feature type="region of interest" description="Disordered" evidence="21">
    <location>
        <begin position="1288"/>
        <end position="1314"/>
    </location>
</feature>
<feature type="domain" description="RanBP2-type" evidence="22">
    <location>
        <begin position="742"/>
        <end position="771"/>
    </location>
</feature>
<keyword evidence="13" id="KW-0906">Nuclear pore complex</keyword>
<keyword evidence="7 20" id="KW-0863">Zinc-finger</keyword>
<dbReference type="GO" id="GO:0031965">
    <property type="term" value="C:nuclear membrane"/>
    <property type="evidence" value="ECO:0007669"/>
    <property type="project" value="UniProtKB-SubCell"/>
</dbReference>
<keyword evidence="8" id="KW-0509">mRNA transport</keyword>
<feature type="domain" description="RanBP2-type" evidence="22">
    <location>
        <begin position="606"/>
        <end position="636"/>
    </location>
</feature>
<dbReference type="PROSITE" id="PS01358">
    <property type="entry name" value="ZF_RANBP2_1"/>
    <property type="match status" value="2"/>
</dbReference>
<dbReference type="GO" id="GO:0008139">
    <property type="term" value="F:nuclear localization sequence binding"/>
    <property type="evidence" value="ECO:0007669"/>
    <property type="project" value="TreeGrafter"/>
</dbReference>
<keyword evidence="4" id="KW-0813">Transport</keyword>
<keyword evidence="11" id="KW-0811">Translocation</keyword>
<evidence type="ECO:0000256" key="18">
    <source>
        <dbReference type="ARBA" id="ARBA00078197"/>
    </source>
</evidence>
<evidence type="ECO:0000256" key="17">
    <source>
        <dbReference type="ARBA" id="ARBA00068609"/>
    </source>
</evidence>
<evidence type="ECO:0000256" key="21">
    <source>
        <dbReference type="SAM" id="MobiDB-lite"/>
    </source>
</evidence>
<keyword evidence="6" id="KW-0677">Repeat</keyword>
<evidence type="ECO:0000256" key="5">
    <source>
        <dbReference type="ARBA" id="ARBA00022723"/>
    </source>
</evidence>
<evidence type="ECO:0000256" key="12">
    <source>
        <dbReference type="ARBA" id="ARBA00023125"/>
    </source>
</evidence>
<feature type="compositionally biased region" description="Low complexity" evidence="21">
    <location>
        <begin position="1076"/>
        <end position="1086"/>
    </location>
</feature>
<dbReference type="InterPro" id="IPR013913">
    <property type="entry name" value="Nup153_N"/>
</dbReference>
<dbReference type="Pfam" id="PF08604">
    <property type="entry name" value="Nup153"/>
    <property type="match status" value="1"/>
</dbReference>
<feature type="compositionally biased region" description="Low complexity" evidence="21">
    <location>
        <begin position="103"/>
        <end position="122"/>
    </location>
</feature>
<evidence type="ECO:0000256" key="20">
    <source>
        <dbReference type="PROSITE-ProRule" id="PRU00322"/>
    </source>
</evidence>
<protein>
    <recommendedName>
        <fullName evidence="17">Nuclear pore complex protein Nup153</fullName>
    </recommendedName>
    <alternativeName>
        <fullName evidence="19">153 kDa nucleoporin</fullName>
    </alternativeName>
    <alternativeName>
        <fullName evidence="18">Nucleoporin Nup153</fullName>
    </alternativeName>
</protein>
<keyword evidence="15" id="KW-0539">Nucleus</keyword>
<dbReference type="PROSITE" id="PS50199">
    <property type="entry name" value="ZF_RANBP2_2"/>
    <property type="match status" value="4"/>
</dbReference>
<comment type="subcellular location">
    <subcellularLocation>
        <location evidence="2">Nucleus membrane</location>
    </subcellularLocation>
    <subcellularLocation>
        <location evidence="3">Nucleus</location>
        <location evidence="3">Nuclear pore complex</location>
    </subcellularLocation>
</comment>
<dbReference type="InterPro" id="IPR001876">
    <property type="entry name" value="Znf_RanBP2"/>
</dbReference>
<evidence type="ECO:0000256" key="10">
    <source>
        <dbReference type="ARBA" id="ARBA00022927"/>
    </source>
</evidence>
<feature type="domain" description="RanBP2-type" evidence="22">
    <location>
        <begin position="802"/>
        <end position="831"/>
    </location>
</feature>
<evidence type="ECO:0000313" key="24">
    <source>
        <dbReference type="Proteomes" id="UP000585614"/>
    </source>
</evidence>
<evidence type="ECO:0000256" key="7">
    <source>
        <dbReference type="ARBA" id="ARBA00022771"/>
    </source>
</evidence>
<accession>A0A7J7X6I3</accession>
<dbReference type="EMBL" id="JACAGC010000009">
    <property type="protein sequence ID" value="KAF6345232.1"/>
    <property type="molecule type" value="Genomic_DNA"/>
</dbReference>
<evidence type="ECO:0000256" key="15">
    <source>
        <dbReference type="ARBA" id="ARBA00023242"/>
    </source>
</evidence>
<dbReference type="SUPFAM" id="SSF90209">
    <property type="entry name" value="Ran binding protein zinc finger-like"/>
    <property type="match status" value="3"/>
</dbReference>
<feature type="region of interest" description="Disordered" evidence="21">
    <location>
        <begin position="771"/>
        <end position="795"/>
    </location>
</feature>
<feature type="region of interest" description="Disordered" evidence="21">
    <location>
        <begin position="510"/>
        <end position="530"/>
    </location>
</feature>
<feature type="compositionally biased region" description="Polar residues" evidence="21">
    <location>
        <begin position="1376"/>
        <end position="1387"/>
    </location>
</feature>
<feature type="domain" description="RanBP2-type" evidence="22">
    <location>
        <begin position="671"/>
        <end position="700"/>
    </location>
</feature>
<feature type="compositionally biased region" description="Low complexity" evidence="21">
    <location>
        <begin position="1133"/>
        <end position="1143"/>
    </location>
</feature>
<feature type="region of interest" description="Disordered" evidence="21">
    <location>
        <begin position="1"/>
        <end position="36"/>
    </location>
</feature>
<dbReference type="FunFam" id="4.10.1060.10:FF:000001">
    <property type="entry name" value="Nuclear pore complex protein Nup153"/>
    <property type="match status" value="4"/>
</dbReference>
<evidence type="ECO:0000256" key="6">
    <source>
        <dbReference type="ARBA" id="ARBA00022737"/>
    </source>
</evidence>
<comment type="cofactor">
    <cofactor evidence="1">
        <name>Zn(2+)</name>
        <dbReference type="ChEBI" id="CHEBI:29105"/>
    </cofactor>
</comment>
<dbReference type="GO" id="GO:0005643">
    <property type="term" value="C:nuclear pore"/>
    <property type="evidence" value="ECO:0007669"/>
    <property type="project" value="UniProtKB-SubCell"/>
</dbReference>
<evidence type="ECO:0000256" key="14">
    <source>
        <dbReference type="ARBA" id="ARBA00023136"/>
    </source>
</evidence>
<feature type="compositionally biased region" description="Polar residues" evidence="21">
    <location>
        <begin position="399"/>
        <end position="410"/>
    </location>
</feature>
<dbReference type="GO" id="GO:0051028">
    <property type="term" value="P:mRNA transport"/>
    <property type="evidence" value="ECO:0007669"/>
    <property type="project" value="UniProtKB-KW"/>
</dbReference>
<dbReference type="GO" id="GO:0017056">
    <property type="term" value="F:structural constituent of nuclear pore"/>
    <property type="evidence" value="ECO:0007669"/>
    <property type="project" value="TreeGrafter"/>
</dbReference>
<evidence type="ECO:0000259" key="22">
    <source>
        <dbReference type="PROSITE" id="PS50199"/>
    </source>
</evidence>
<dbReference type="InterPro" id="IPR026054">
    <property type="entry name" value="Nucleoporin"/>
</dbReference>
<feature type="compositionally biased region" description="Basic residues" evidence="21">
    <location>
        <begin position="1392"/>
        <end position="1402"/>
    </location>
</feature>
<proteinExistence type="inferred from homology"/>
<sequence>MASGAGGVGGGGGGKIRSRRCHQGPIKPYQQGRQKHQSIFNRLTESVKNIVPQWLQNYFSRNEDVCTCSAVRREAPQGPKNREDDHLICADEESANIRHGRITPEPTLSNTEEPSTTSTTSNCPHVVMSPSLHRSHLNFSLLEFPALHCQPSTSSAFPIGSSGFSLVKEMKDSTSQHDNGNISTTSGFSSRASDKAVSKNTAVPPLLSAETDRYHTLSKHTATSSKKPAFNVSAFGTLSSSVGDSSILKTSELGDSPFYLGKIRYGGAAAVVRQPKVRNTPYQAPVRRQMKAKQLNAQSCGVTSSTARRILQSLEKVSPLSDAKRVSFVVSCPPLDRSGTDITTYFQSQMQKVDSNYPPVQRLMIPKPVSIAANPTVYFKPSLTRSGKLKKTDQRIDKTLSTGNEKNMTPGQKREQESGVSYPNFSMSAANGLSSGVGSGGGKMKWGRTHIVATKPPEKEVQMTSSNNTGHPIFRFSSPIVKSTETDVLPPSSIGFTFSLPVTKRAELSGSSSVSEPITSGSAQDTPAVKSSSCKKQLDEDFESPLRPAIILKEGSVLDVLKNPGFTSPKTDSLAAQPTTTDPVVYTRPAISSFSSSGIGCEESLKAGSSWQCDTCLLLNKVTDNKCIACQARKLPPNSSAQQTGIRAPSKSGRTTLCALETGLRDKFKPVVGTQDCDTCLVQNKPEAIKCVACETPKPGTGFKRVLTLPVASESAVTVAASYSGCTVTTGALRFGDKFKRPVGSWECPVCCVYNNAEDKKCVSCMSEKPGRATPTSNSSSSTVPESPTSGGCQEVDKFKKPEGSWDSAVCLVQNKADAVKCATCDSSKPGTSSAFKGSGASSLNPAAPSLKFGISSSSSAPSKPSTSVGDVQFEGPGGLKIDLSSCFACLNLTSEGFNSSKATGDFQCGVSSDSQRKEVKKDIKNDNFKSGLSSASSHPAPLAPFQSWVSHFGQQEKREESPKAPSVAFSSGVGAIHPSPAATCSIVSSEDKGSFDWSHRNQGGLGGGSFHIVDPAPVPSPSASLFVCGTTEEKQRDPVTATSPVFQKKSDKEEPKSQPVFSFGNSEQTKDESSSKSTFSFSAAKPSEKEYEQPTKAIFAFGSQTTAIADQGSAKPDLNFLNNSSTNSGPPATSATGSLFGSSTSSSRAAVAASVYGKASPMSNSAFGDPAGSSTSQSLLLAEESNPGTTSRKGTAVTPCVSDGGGDINNTASYGFNFGATATPSAAGSSFVFGTGPSAPPASPSFGVNQTPVVAQSQGASQPNPPGFGFLSSGALFSAVTQPTPPAFGTVSSSSHPPVFGQQPGQSAFGSGAAPNSSSVFQFGSSTTNFNFTNNNPSGVFTFGANPSTPAASAQPSSSGGFPFNQPSAAFTVGSNGKNMFSSPGTSVPGRKIKTAVRRRK</sequence>
<feature type="compositionally biased region" description="Polar residues" evidence="21">
    <location>
        <begin position="1304"/>
        <end position="1314"/>
    </location>
</feature>
<name>A0A7J7X6I3_RHIFE</name>
<evidence type="ECO:0000256" key="8">
    <source>
        <dbReference type="ARBA" id="ARBA00022816"/>
    </source>
</evidence>
<dbReference type="GO" id="GO:0008270">
    <property type="term" value="F:zinc ion binding"/>
    <property type="evidence" value="ECO:0007669"/>
    <property type="project" value="UniProtKB-KW"/>
</dbReference>
<feature type="compositionally biased region" description="Polar residues" evidence="21">
    <location>
        <begin position="176"/>
        <end position="191"/>
    </location>
</feature>
<dbReference type="Pfam" id="PF00641">
    <property type="entry name" value="Zn_ribbon_RanBP"/>
    <property type="match status" value="4"/>
</dbReference>
<feature type="compositionally biased region" description="Polar residues" evidence="21">
    <location>
        <begin position="1121"/>
        <end position="1132"/>
    </location>
</feature>
<feature type="compositionally biased region" description="Polar residues" evidence="21">
    <location>
        <begin position="1163"/>
        <end position="1180"/>
    </location>
</feature>
<feature type="region of interest" description="Disordered" evidence="21">
    <location>
        <begin position="1163"/>
        <end position="1205"/>
    </location>
</feature>
<feature type="region of interest" description="Disordered" evidence="21">
    <location>
        <begin position="100"/>
        <end position="124"/>
    </location>
</feature>
<evidence type="ECO:0000256" key="16">
    <source>
        <dbReference type="ARBA" id="ARBA00060842"/>
    </source>
</evidence>
<feature type="region of interest" description="Disordered" evidence="21">
    <location>
        <begin position="1120"/>
        <end position="1143"/>
    </location>
</feature>
<organism evidence="23 24">
    <name type="scientific">Rhinolophus ferrumequinum</name>
    <name type="common">Greater horseshoe bat</name>
    <dbReference type="NCBI Taxonomy" id="59479"/>
    <lineage>
        <taxon>Eukaryota</taxon>
        <taxon>Metazoa</taxon>
        <taxon>Chordata</taxon>
        <taxon>Craniata</taxon>
        <taxon>Vertebrata</taxon>
        <taxon>Euteleostomi</taxon>
        <taxon>Mammalia</taxon>
        <taxon>Eutheria</taxon>
        <taxon>Laurasiatheria</taxon>
        <taxon>Chiroptera</taxon>
        <taxon>Yinpterochiroptera</taxon>
        <taxon>Rhinolophoidea</taxon>
        <taxon>Rhinolophidae</taxon>
        <taxon>Rhinolophinae</taxon>
        <taxon>Rhinolophus</taxon>
    </lineage>
</organism>
<dbReference type="InterPro" id="IPR036443">
    <property type="entry name" value="Znf_RanBP2_sf"/>
</dbReference>